<name>A0A0F4QRD7_9GAMM</name>
<dbReference type="EMBL" id="JXYA01000016">
    <property type="protein sequence ID" value="KJZ10243.1"/>
    <property type="molecule type" value="Genomic_DNA"/>
</dbReference>
<feature type="chain" id="PRO_5002475874" evidence="1">
    <location>
        <begin position="27"/>
        <end position="122"/>
    </location>
</feature>
<dbReference type="Proteomes" id="UP000033452">
    <property type="component" value="Unassembled WGS sequence"/>
</dbReference>
<keyword evidence="3" id="KW-1185">Reference proteome</keyword>
<evidence type="ECO:0000256" key="1">
    <source>
        <dbReference type="SAM" id="SignalP"/>
    </source>
</evidence>
<sequence length="122" mass="12928">MTTVSHKLWHASIAATLLLACSTVLAAPKIEVTDSRVNGVYLVSVSDPDELATGLLTLWLSTANELCAGGTYRVEPKGHPVVREKRCSDAVKSVHNGLQCLEVDASVFGKVICELAPPAASR</sequence>
<evidence type="ECO:0000313" key="2">
    <source>
        <dbReference type="EMBL" id="KJZ10243.1"/>
    </source>
</evidence>
<dbReference type="PROSITE" id="PS51257">
    <property type="entry name" value="PROKAR_LIPOPROTEIN"/>
    <property type="match status" value="1"/>
</dbReference>
<feature type="signal peptide" evidence="1">
    <location>
        <begin position="1"/>
        <end position="26"/>
    </location>
</feature>
<organism evidence="2 3">
    <name type="scientific">Pseudoalteromonas rubra</name>
    <dbReference type="NCBI Taxonomy" id="43658"/>
    <lineage>
        <taxon>Bacteria</taxon>
        <taxon>Pseudomonadati</taxon>
        <taxon>Pseudomonadota</taxon>
        <taxon>Gammaproteobacteria</taxon>
        <taxon>Alteromonadales</taxon>
        <taxon>Pseudoalteromonadaceae</taxon>
        <taxon>Pseudoalteromonas</taxon>
    </lineage>
</organism>
<reference evidence="2 3" key="1">
    <citation type="journal article" date="2015" name="BMC Genomics">
        <title>Genome mining reveals unlocked bioactive potential of marine Gram-negative bacteria.</title>
        <authorList>
            <person name="Machado H."/>
            <person name="Sonnenschein E.C."/>
            <person name="Melchiorsen J."/>
            <person name="Gram L."/>
        </authorList>
    </citation>
    <scope>NUCLEOTIDE SEQUENCE [LARGE SCALE GENOMIC DNA]</scope>
    <source>
        <strain evidence="2 3">S2471</strain>
    </source>
</reference>
<protein>
    <submittedName>
        <fullName evidence="2">Uncharacterized protein</fullName>
    </submittedName>
</protein>
<dbReference type="RefSeq" id="WP_046004520.1">
    <property type="nucleotide sequence ID" value="NZ_JXYA01000016.1"/>
</dbReference>
<dbReference type="OrthoDB" id="6293453at2"/>
<gene>
    <name evidence="2" type="ORF">TW77_08480</name>
</gene>
<dbReference type="PATRIC" id="fig|43658.5.peg.1780"/>
<comment type="caution">
    <text evidence="2">The sequence shown here is derived from an EMBL/GenBank/DDBJ whole genome shotgun (WGS) entry which is preliminary data.</text>
</comment>
<dbReference type="AlphaFoldDB" id="A0A0F4QRD7"/>
<accession>A0A0F4QRD7</accession>
<keyword evidence="1" id="KW-0732">Signal</keyword>
<proteinExistence type="predicted"/>
<evidence type="ECO:0000313" key="3">
    <source>
        <dbReference type="Proteomes" id="UP000033452"/>
    </source>
</evidence>